<evidence type="ECO:0000313" key="1">
    <source>
        <dbReference type="EMBL" id="CDX03464.1"/>
    </source>
</evidence>
<organism evidence="1">
    <name type="scientific">Desulfitobacterium hafniense</name>
    <name type="common">Desulfitobacterium frappieri</name>
    <dbReference type="NCBI Taxonomy" id="49338"/>
    <lineage>
        <taxon>Bacteria</taxon>
        <taxon>Bacillati</taxon>
        <taxon>Bacillota</taxon>
        <taxon>Clostridia</taxon>
        <taxon>Eubacteriales</taxon>
        <taxon>Desulfitobacteriaceae</taxon>
        <taxon>Desulfitobacterium</taxon>
    </lineage>
</organism>
<protein>
    <submittedName>
        <fullName evidence="1">Uncharacterized protein</fullName>
    </submittedName>
</protein>
<accession>A0A098B3N6</accession>
<proteinExistence type="predicted"/>
<reference evidence="1" key="1">
    <citation type="submission" date="2014-07" db="EMBL/GenBank/DDBJ databases">
        <authorList>
            <person name="Hornung V.Bastian."/>
        </authorList>
    </citation>
    <scope>NUCLEOTIDE SEQUENCE</scope>
    <source>
        <strain evidence="1">PCE-S</strain>
    </source>
</reference>
<sequence length="211" mass="23960">MSNKLQKLPASNLPTTTVNQTGEKNIHISHAENVSQTVNMHYTVWQQSPNGGRTKVSQTLNLDYYNLFVIGCETFERDHFLVPKDRALTKGNLPDDLFEKYASLSDEAKEEIKKIPAIFASENHHYYGRAGKDQLAIYGFITDIKVQDNGVKIYFYPLNHIPQQKLNDLAFELGIRGSTAFNELNRTHWLIKRINLIEVLKDAGISVLAPT</sequence>
<dbReference type="RefSeq" id="WP_208926044.1">
    <property type="nucleotide sequence ID" value="NZ_LK996017.1"/>
</dbReference>
<gene>
    <name evidence="1" type="ORF">DPCES_3578</name>
</gene>
<name>A0A098B3N6_DESHA</name>
<dbReference type="PATRIC" id="fig|49338.4.peg.3842"/>
<dbReference type="EMBL" id="LK996017">
    <property type="protein sequence ID" value="CDX03464.1"/>
    <property type="molecule type" value="Genomic_DNA"/>
</dbReference>
<dbReference type="AlphaFoldDB" id="A0A098B3N6"/>